<dbReference type="InterPro" id="IPR011006">
    <property type="entry name" value="CheY-like_superfamily"/>
</dbReference>
<dbReference type="Gene3D" id="1.10.10.10">
    <property type="entry name" value="Winged helix-like DNA-binding domain superfamily/Winged helix DNA-binding domain"/>
    <property type="match status" value="1"/>
</dbReference>
<comment type="function">
    <text evidence="5">May play the central regulatory role in sporulation. It may be an element of the effector pathway responsible for the activation of sporulation genes in response to nutritional stress. Spo0A may act in concert with spo0H (a sigma factor) to control the expression of some genes that are critical to the sporulation process.</text>
</comment>
<dbReference type="SUPFAM" id="SSF52172">
    <property type="entry name" value="CheY-like"/>
    <property type="match status" value="1"/>
</dbReference>
<dbReference type="CDD" id="cd00383">
    <property type="entry name" value="trans_reg_C"/>
    <property type="match status" value="1"/>
</dbReference>
<evidence type="ECO:0000256" key="5">
    <source>
        <dbReference type="ARBA" id="ARBA00024867"/>
    </source>
</evidence>
<evidence type="ECO:0000259" key="8">
    <source>
        <dbReference type="PROSITE" id="PS50110"/>
    </source>
</evidence>
<dbReference type="PANTHER" id="PTHR48111">
    <property type="entry name" value="REGULATOR OF RPOS"/>
    <property type="match status" value="1"/>
</dbReference>
<evidence type="ECO:0000256" key="4">
    <source>
        <dbReference type="ARBA" id="ARBA00023163"/>
    </source>
</evidence>
<organism evidence="10 11">
    <name type="scientific">Romboutsia faecis</name>
    <dbReference type="NCBI Taxonomy" id="2764597"/>
    <lineage>
        <taxon>Bacteria</taxon>
        <taxon>Bacillati</taxon>
        <taxon>Bacillota</taxon>
        <taxon>Clostridia</taxon>
        <taxon>Peptostreptococcales</taxon>
        <taxon>Peptostreptococcaceae</taxon>
        <taxon>Romboutsia</taxon>
    </lineage>
</organism>
<dbReference type="RefSeq" id="WP_153971956.1">
    <property type="nucleotide sequence ID" value="NZ_JACRWE010000005.1"/>
</dbReference>
<evidence type="ECO:0000259" key="9">
    <source>
        <dbReference type="PROSITE" id="PS51755"/>
    </source>
</evidence>
<evidence type="ECO:0000256" key="3">
    <source>
        <dbReference type="ARBA" id="ARBA00023125"/>
    </source>
</evidence>
<evidence type="ECO:0000313" key="10">
    <source>
        <dbReference type="EMBL" id="MBC5997422.1"/>
    </source>
</evidence>
<dbReference type="PROSITE" id="PS51755">
    <property type="entry name" value="OMPR_PHOB"/>
    <property type="match status" value="1"/>
</dbReference>
<dbReference type="Pfam" id="PF00072">
    <property type="entry name" value="Response_reg"/>
    <property type="match status" value="1"/>
</dbReference>
<keyword evidence="3 7" id="KW-0238">DNA-binding</keyword>
<evidence type="ECO:0000256" key="6">
    <source>
        <dbReference type="PROSITE-ProRule" id="PRU00169"/>
    </source>
</evidence>
<dbReference type="SMART" id="SM00448">
    <property type="entry name" value="REC"/>
    <property type="match status" value="1"/>
</dbReference>
<keyword evidence="4" id="KW-0804">Transcription</keyword>
<dbReference type="InterPro" id="IPR001789">
    <property type="entry name" value="Sig_transdc_resp-reg_receiver"/>
</dbReference>
<keyword evidence="11" id="KW-1185">Reference proteome</keyword>
<keyword evidence="6" id="KW-0597">Phosphoprotein</keyword>
<dbReference type="Gene3D" id="3.40.50.2300">
    <property type="match status" value="1"/>
</dbReference>
<feature type="domain" description="OmpR/PhoB-type" evidence="9">
    <location>
        <begin position="133"/>
        <end position="232"/>
    </location>
</feature>
<evidence type="ECO:0000256" key="7">
    <source>
        <dbReference type="PROSITE-ProRule" id="PRU01091"/>
    </source>
</evidence>
<keyword evidence="2" id="KW-0805">Transcription regulation</keyword>
<name>A0ABR7JR72_9FIRM</name>
<feature type="DNA-binding region" description="OmpR/PhoB-type" evidence="7">
    <location>
        <begin position="133"/>
        <end position="232"/>
    </location>
</feature>
<proteinExistence type="predicted"/>
<dbReference type="Proteomes" id="UP000609849">
    <property type="component" value="Unassembled WGS sequence"/>
</dbReference>
<feature type="modified residue" description="4-aspartylphosphate" evidence="6">
    <location>
        <position position="55"/>
    </location>
</feature>
<dbReference type="CDD" id="cd17620">
    <property type="entry name" value="REC_OmpR_KdpE-like"/>
    <property type="match status" value="1"/>
</dbReference>
<accession>A0ABR7JR72</accession>
<evidence type="ECO:0000256" key="1">
    <source>
        <dbReference type="ARBA" id="ARBA00018672"/>
    </source>
</evidence>
<comment type="caution">
    <text evidence="10">The sequence shown here is derived from an EMBL/GenBank/DDBJ whole genome shotgun (WGS) entry which is preliminary data.</text>
</comment>
<evidence type="ECO:0000313" key="11">
    <source>
        <dbReference type="Proteomes" id="UP000609849"/>
    </source>
</evidence>
<dbReference type="PROSITE" id="PS50110">
    <property type="entry name" value="RESPONSE_REGULATORY"/>
    <property type="match status" value="1"/>
</dbReference>
<dbReference type="InterPro" id="IPR039420">
    <property type="entry name" value="WalR-like"/>
</dbReference>
<dbReference type="EMBL" id="JACRWE010000005">
    <property type="protein sequence ID" value="MBC5997422.1"/>
    <property type="molecule type" value="Genomic_DNA"/>
</dbReference>
<evidence type="ECO:0000256" key="2">
    <source>
        <dbReference type="ARBA" id="ARBA00023015"/>
    </source>
</evidence>
<dbReference type="InterPro" id="IPR036388">
    <property type="entry name" value="WH-like_DNA-bd_sf"/>
</dbReference>
<dbReference type="PANTHER" id="PTHR48111:SF50">
    <property type="entry name" value="KDP OPERON TRANSCRIPTIONAL REGULATORY PROTEIN KDPE"/>
    <property type="match status" value="1"/>
</dbReference>
<gene>
    <name evidence="10" type="ORF">H8923_11665</name>
</gene>
<protein>
    <recommendedName>
        <fullName evidence="1">Stage 0 sporulation protein A homolog</fullName>
    </recommendedName>
</protein>
<dbReference type="Pfam" id="PF00486">
    <property type="entry name" value="Trans_reg_C"/>
    <property type="match status" value="1"/>
</dbReference>
<dbReference type="Gene3D" id="6.10.250.690">
    <property type="match status" value="1"/>
</dbReference>
<dbReference type="InterPro" id="IPR001867">
    <property type="entry name" value="OmpR/PhoB-type_DNA-bd"/>
</dbReference>
<sequence length="233" mass="26375">MSLKPQILIVEDEKPIRKFIRVSLETQGYECIESSDGSNAITLVYSMNPDIIILDLGLPDMDGIDVISKIREVSEAKIIVVSARGHEREKVYALDTGADDYLTKPFSVPELLARIRVSLRHKSEMNAIGVEDMKIFEVRGLKINFEKHEVSVDGKSVHLTPIEFKLLELLSKNSGKVLTHRFIINKIWGGHLDTETQSLRVFMASIRRKIEKNPAQPEYIKTEVGVGYKLVDE</sequence>
<feature type="domain" description="Response regulatory" evidence="8">
    <location>
        <begin position="6"/>
        <end position="119"/>
    </location>
</feature>
<reference evidence="10 11" key="1">
    <citation type="submission" date="2020-08" db="EMBL/GenBank/DDBJ databases">
        <authorList>
            <person name="Liu C."/>
            <person name="Sun Q."/>
        </authorList>
    </citation>
    <scope>NUCLEOTIDE SEQUENCE [LARGE SCALE GENOMIC DNA]</scope>
    <source>
        <strain evidence="10 11">NSJ-18</strain>
    </source>
</reference>
<dbReference type="SMART" id="SM00862">
    <property type="entry name" value="Trans_reg_C"/>
    <property type="match status" value="1"/>
</dbReference>